<evidence type="ECO:0008006" key="3">
    <source>
        <dbReference type="Google" id="ProtNLM"/>
    </source>
</evidence>
<gene>
    <name evidence="1" type="ORF">GSONMT00039020001</name>
</gene>
<name>A0A060Y2M4_ONCMY</name>
<sequence length="624" mass="70593">MIGYLHTPSDQVIGRMCKIIDKTCLSPTPTLEQHLMWDDIAILARYMLMLSFNNSLDVATHLPYLFHVVTLLVATGPLSLRASTHGLVINIIHSLCTCSQLNFREETKQVLRLSLTEFSLPKFYLLFGISKVKSAAVIAFRSSYRDRSFSPGSYERETFALSSLETVTEALLEIMEACMRDISVCKWLDQWTELAQKFAFQYNPSLQPRALVVFGCISKRVTHSQIKQIIRILSKASPLLSIDRGLESCLKGPDNYNSQVLIEATVIALTKLQPLLNKDSPMHKAVFWVAVAVLQLDEVNLYSAGTALLEQNLHTLDSLRVFNDKSPEEVFMEIRRPLEWHCKQMDHFVGLNFSSNFNFALVGHLLKGKGEDTGHLLKGFRHPSPTTVARTVRILHTLLALVGKHLNCDKFEVNSQSVAYLAALLTVSEEVRSRCSLKHRKSLLLSEMGMENVPMDTYSLHHTDPSFRTLRECQPWASPKVSERYLNAYYPTVGQISPRTRKSMSLDMGQASHANTKKLLDYRKSFDHLISDSKAPKRPDTESGVTTPPKVRCVTENAYEIDSQRMGHSHLRKVSVTESNVLLDEEVLTDPKVQALLLTVLVRGRTHTHTETHTWQNKKYLQSG</sequence>
<protein>
    <recommendedName>
        <fullName evidence="3">NF1</fullName>
    </recommendedName>
</protein>
<reference evidence="1" key="1">
    <citation type="journal article" date="2014" name="Nat. Commun.">
        <title>The rainbow trout genome provides novel insights into evolution after whole-genome duplication in vertebrates.</title>
        <authorList>
            <person name="Berthelot C."/>
            <person name="Brunet F."/>
            <person name="Chalopin D."/>
            <person name="Juanchich A."/>
            <person name="Bernard M."/>
            <person name="Noel B."/>
            <person name="Bento P."/>
            <person name="Da Silva C."/>
            <person name="Labadie K."/>
            <person name="Alberti A."/>
            <person name="Aury J.M."/>
            <person name="Louis A."/>
            <person name="Dehais P."/>
            <person name="Bardou P."/>
            <person name="Montfort J."/>
            <person name="Klopp C."/>
            <person name="Cabau C."/>
            <person name="Gaspin C."/>
            <person name="Thorgaard G.H."/>
            <person name="Boussaha M."/>
            <person name="Quillet E."/>
            <person name="Guyomard R."/>
            <person name="Galiana D."/>
            <person name="Bobe J."/>
            <person name="Volff J.N."/>
            <person name="Genet C."/>
            <person name="Wincker P."/>
            <person name="Jaillon O."/>
            <person name="Roest Crollius H."/>
            <person name="Guiguen Y."/>
        </authorList>
    </citation>
    <scope>NUCLEOTIDE SEQUENCE [LARGE SCALE GENOMIC DNA]</scope>
</reference>
<dbReference type="STRING" id="8022.A0A060Y2M4"/>
<dbReference type="AlphaFoldDB" id="A0A060Y2M4"/>
<dbReference type="PaxDb" id="8022-A0A060Y2M4"/>
<dbReference type="Proteomes" id="UP000193380">
    <property type="component" value="Unassembled WGS sequence"/>
</dbReference>
<proteinExistence type="predicted"/>
<evidence type="ECO:0000313" key="1">
    <source>
        <dbReference type="EMBL" id="CDQ83644.1"/>
    </source>
</evidence>
<dbReference type="EMBL" id="FR906224">
    <property type="protein sequence ID" value="CDQ83644.1"/>
    <property type="molecule type" value="Genomic_DNA"/>
</dbReference>
<accession>A0A060Y2M4</accession>
<evidence type="ECO:0000313" key="2">
    <source>
        <dbReference type="Proteomes" id="UP000193380"/>
    </source>
</evidence>
<reference evidence="1" key="2">
    <citation type="submission" date="2014-03" db="EMBL/GenBank/DDBJ databases">
        <authorList>
            <person name="Genoscope - CEA"/>
        </authorList>
    </citation>
    <scope>NUCLEOTIDE SEQUENCE</scope>
</reference>
<organism evidence="1 2">
    <name type="scientific">Oncorhynchus mykiss</name>
    <name type="common">Rainbow trout</name>
    <name type="synonym">Salmo gairdneri</name>
    <dbReference type="NCBI Taxonomy" id="8022"/>
    <lineage>
        <taxon>Eukaryota</taxon>
        <taxon>Metazoa</taxon>
        <taxon>Chordata</taxon>
        <taxon>Craniata</taxon>
        <taxon>Vertebrata</taxon>
        <taxon>Euteleostomi</taxon>
        <taxon>Actinopterygii</taxon>
        <taxon>Neopterygii</taxon>
        <taxon>Teleostei</taxon>
        <taxon>Protacanthopterygii</taxon>
        <taxon>Salmoniformes</taxon>
        <taxon>Salmonidae</taxon>
        <taxon>Salmoninae</taxon>
        <taxon>Oncorhynchus</taxon>
    </lineage>
</organism>